<feature type="chain" id="PRO_5046038068" evidence="1">
    <location>
        <begin position="20"/>
        <end position="178"/>
    </location>
</feature>
<keyword evidence="3" id="KW-1185">Reference proteome</keyword>
<organism evidence="2 3">
    <name type="scientific">Shinella curvata</name>
    <dbReference type="NCBI Taxonomy" id="1817964"/>
    <lineage>
        <taxon>Bacteria</taxon>
        <taxon>Pseudomonadati</taxon>
        <taxon>Pseudomonadota</taxon>
        <taxon>Alphaproteobacteria</taxon>
        <taxon>Hyphomicrobiales</taxon>
        <taxon>Rhizobiaceae</taxon>
        <taxon>Shinella</taxon>
    </lineage>
</organism>
<dbReference type="RefSeq" id="WP_244759083.1">
    <property type="nucleotide sequence ID" value="NZ_JALJCJ010000001.1"/>
</dbReference>
<evidence type="ECO:0000313" key="2">
    <source>
        <dbReference type="EMBL" id="MDO6120015.1"/>
    </source>
</evidence>
<proteinExistence type="predicted"/>
<accession>A0ABT8X8F7</accession>
<comment type="caution">
    <text evidence="2">The sequence shown here is derived from an EMBL/GenBank/DDBJ whole genome shotgun (WGS) entry which is preliminary data.</text>
</comment>
<feature type="signal peptide" evidence="1">
    <location>
        <begin position="1"/>
        <end position="19"/>
    </location>
</feature>
<sequence>MRLVVLSLGLSLLALPAAAQDVECHSSDSYRVAVKLYDEEPGAQIAVTALEPDAASTCRFDANEADDVIGEPGDPLWFYALEGNILVLSRSTGPQGDVVVHDLDEGTVLLDAPSDAFEVQSGKLTFWERTVEGTPDTCPGFAEFQANGFGTVITVEKTLDFADGNVTATGASRCDGTQ</sequence>
<evidence type="ECO:0000256" key="1">
    <source>
        <dbReference type="SAM" id="SignalP"/>
    </source>
</evidence>
<dbReference type="Proteomes" id="UP001177080">
    <property type="component" value="Unassembled WGS sequence"/>
</dbReference>
<keyword evidence="1" id="KW-0732">Signal</keyword>
<dbReference type="EMBL" id="WHSC02000001">
    <property type="protein sequence ID" value="MDO6120015.1"/>
    <property type="molecule type" value="Genomic_DNA"/>
</dbReference>
<gene>
    <name evidence="2" type="ORF">GB928_002325</name>
</gene>
<evidence type="ECO:0000313" key="3">
    <source>
        <dbReference type="Proteomes" id="UP001177080"/>
    </source>
</evidence>
<protein>
    <submittedName>
        <fullName evidence="2">Uncharacterized protein</fullName>
    </submittedName>
</protein>
<reference evidence="2" key="1">
    <citation type="submission" date="2022-04" db="EMBL/GenBank/DDBJ databases">
        <title>Shinella lacus sp. nov., a novel member of the genus Shinella from water.</title>
        <authorList>
            <person name="Deng Y."/>
        </authorList>
    </citation>
    <scope>NUCLEOTIDE SEQUENCE</scope>
    <source>
        <strain evidence="2">JCM 31239</strain>
    </source>
</reference>
<name>A0ABT8X8F7_9HYPH</name>